<proteinExistence type="predicted"/>
<dbReference type="GO" id="GO:0008470">
    <property type="term" value="F:3-methylbutanoyl-CoA dehydrogenase activity"/>
    <property type="evidence" value="ECO:0007669"/>
    <property type="project" value="TreeGrafter"/>
</dbReference>
<dbReference type="Proteomes" id="UP000694580">
    <property type="component" value="Chromosome 14"/>
</dbReference>
<sequence>MLPLTQPKKTTNWPLNFTYFSNLSSMVKAFIESRSKKIHNWINPKVVITPNICLVTDMDIIAKHRHIYTPEHNEFRERLRNFFNEELEPYQSLYKLDKYGTFSRSMFEKAGAEGLLGVSLPKQHGGTGDFRLAAVLWQEQMYAGCIGPEFPVHSDIVMPYITKYGSEAQIKRYIPDMLAGKCIGAIALKEPEIGNVMKDIATQAIRTEDGWMLTGIKTKIPNGLICDLVIVAAVTKPNANSVEDMISLFLVENGNQGFIKSKKLEKPGLEAENIAESLFFDYVFLPEDALLGEVNKGYSYIMEQLPIEDLLHAEKTMASCEFTFDHAQRRIMKKRASEMVHTVEQINKKLAHLRDHISATRMFIDGCIYSHIIKTLDADTASRARDMAKRVQDYVYRECIKYWGTLSWPLGGGMNFPSRSEQLSH</sequence>
<evidence type="ECO:0000256" key="1">
    <source>
        <dbReference type="ARBA" id="ARBA00001974"/>
    </source>
</evidence>
<dbReference type="InterPro" id="IPR046373">
    <property type="entry name" value="Acyl-CoA_Oxase/DH_mid-dom_sf"/>
</dbReference>
<name>A0AAY4BSU7_9TELE</name>
<evidence type="ECO:0000259" key="5">
    <source>
        <dbReference type="Pfam" id="PF02771"/>
    </source>
</evidence>
<dbReference type="PANTHER" id="PTHR43884:SF12">
    <property type="entry name" value="ISOVALERYL-COA DEHYDROGENASE, MITOCHONDRIAL-RELATED"/>
    <property type="match status" value="1"/>
</dbReference>
<feature type="domain" description="Acyl-CoA oxidase/dehydrogenase middle" evidence="4">
    <location>
        <begin position="185"/>
        <end position="277"/>
    </location>
</feature>
<evidence type="ECO:0000256" key="3">
    <source>
        <dbReference type="ARBA" id="ARBA00022827"/>
    </source>
</evidence>
<comment type="cofactor">
    <cofactor evidence="1">
        <name>FAD</name>
        <dbReference type="ChEBI" id="CHEBI:57692"/>
    </cofactor>
</comment>
<dbReference type="SUPFAM" id="SSF56645">
    <property type="entry name" value="Acyl-CoA dehydrogenase NM domain-like"/>
    <property type="match status" value="1"/>
</dbReference>
<dbReference type="Pfam" id="PF02770">
    <property type="entry name" value="Acyl-CoA_dh_M"/>
    <property type="match status" value="1"/>
</dbReference>
<accession>A0AAY4BSU7</accession>
<evidence type="ECO:0008006" key="8">
    <source>
        <dbReference type="Google" id="ProtNLM"/>
    </source>
</evidence>
<dbReference type="Ensembl" id="ENSDCDT00010029646.1">
    <property type="protein sequence ID" value="ENSDCDP00010024010.1"/>
    <property type="gene ID" value="ENSDCDG00010015177.1"/>
</dbReference>
<evidence type="ECO:0000256" key="2">
    <source>
        <dbReference type="ARBA" id="ARBA00022630"/>
    </source>
</evidence>
<dbReference type="GeneTree" id="ENSGT00940000157652"/>
<reference evidence="6 7" key="1">
    <citation type="submission" date="2020-06" db="EMBL/GenBank/DDBJ databases">
        <authorList>
            <consortium name="Wellcome Sanger Institute Data Sharing"/>
        </authorList>
    </citation>
    <scope>NUCLEOTIDE SEQUENCE [LARGE SCALE GENOMIC DNA]</scope>
</reference>
<dbReference type="AlphaFoldDB" id="A0AAY4BSU7"/>
<organism evidence="6 7">
    <name type="scientific">Denticeps clupeoides</name>
    <name type="common">denticle herring</name>
    <dbReference type="NCBI Taxonomy" id="299321"/>
    <lineage>
        <taxon>Eukaryota</taxon>
        <taxon>Metazoa</taxon>
        <taxon>Chordata</taxon>
        <taxon>Craniata</taxon>
        <taxon>Vertebrata</taxon>
        <taxon>Euteleostomi</taxon>
        <taxon>Actinopterygii</taxon>
        <taxon>Neopterygii</taxon>
        <taxon>Teleostei</taxon>
        <taxon>Clupei</taxon>
        <taxon>Clupeiformes</taxon>
        <taxon>Denticipitoidei</taxon>
        <taxon>Denticipitidae</taxon>
        <taxon>Denticeps</taxon>
    </lineage>
</organism>
<reference evidence="6" key="2">
    <citation type="submission" date="2025-08" db="UniProtKB">
        <authorList>
            <consortium name="Ensembl"/>
        </authorList>
    </citation>
    <scope>IDENTIFICATION</scope>
</reference>
<dbReference type="GO" id="GO:0006552">
    <property type="term" value="P:L-leucine catabolic process"/>
    <property type="evidence" value="ECO:0007669"/>
    <property type="project" value="TreeGrafter"/>
</dbReference>
<dbReference type="Gene3D" id="2.40.110.10">
    <property type="entry name" value="Butyryl-CoA Dehydrogenase, subunit A, domain 2"/>
    <property type="match status" value="1"/>
</dbReference>
<dbReference type="GO" id="GO:0050660">
    <property type="term" value="F:flavin adenine dinucleotide binding"/>
    <property type="evidence" value="ECO:0007669"/>
    <property type="project" value="InterPro"/>
</dbReference>
<dbReference type="Pfam" id="PF02771">
    <property type="entry name" value="Acyl-CoA_dh_N"/>
    <property type="match status" value="1"/>
</dbReference>
<feature type="domain" description="Acyl-CoA dehydrogenase/oxidase N-terminal" evidence="5">
    <location>
        <begin position="69"/>
        <end position="181"/>
    </location>
</feature>
<dbReference type="PANTHER" id="PTHR43884">
    <property type="entry name" value="ACYL-COA DEHYDROGENASE"/>
    <property type="match status" value="1"/>
</dbReference>
<dbReference type="InterPro" id="IPR037069">
    <property type="entry name" value="AcylCoA_DH/ox_N_sf"/>
</dbReference>
<keyword evidence="7" id="KW-1185">Reference proteome</keyword>
<keyword evidence="3" id="KW-0274">FAD</keyword>
<dbReference type="Gene3D" id="1.10.540.10">
    <property type="entry name" value="Acyl-CoA dehydrogenase/oxidase, N-terminal domain"/>
    <property type="match status" value="1"/>
</dbReference>
<reference evidence="6" key="3">
    <citation type="submission" date="2025-09" db="UniProtKB">
        <authorList>
            <consortium name="Ensembl"/>
        </authorList>
    </citation>
    <scope>IDENTIFICATION</scope>
</reference>
<evidence type="ECO:0000259" key="4">
    <source>
        <dbReference type="Pfam" id="PF02770"/>
    </source>
</evidence>
<evidence type="ECO:0000313" key="6">
    <source>
        <dbReference type="Ensembl" id="ENSDCDP00010024010.1"/>
    </source>
</evidence>
<protein>
    <recommendedName>
        <fullName evidence="8">Acyl-CoA dehydrogenase</fullName>
    </recommendedName>
</protein>
<evidence type="ECO:0000313" key="7">
    <source>
        <dbReference type="Proteomes" id="UP000694580"/>
    </source>
</evidence>
<dbReference type="InterPro" id="IPR013786">
    <property type="entry name" value="AcylCoA_DH/ox_N"/>
</dbReference>
<dbReference type="InterPro" id="IPR006091">
    <property type="entry name" value="Acyl-CoA_Oxase/DH_mid-dom"/>
</dbReference>
<dbReference type="InterPro" id="IPR009100">
    <property type="entry name" value="AcylCoA_DH/oxidase_NM_dom_sf"/>
</dbReference>
<keyword evidence="2" id="KW-0285">Flavoprotein</keyword>